<dbReference type="PROSITE" id="PS50294">
    <property type="entry name" value="WD_REPEATS_REGION"/>
    <property type="match status" value="3"/>
</dbReference>
<dbReference type="InterPro" id="IPR036322">
    <property type="entry name" value="WD40_repeat_dom_sf"/>
</dbReference>
<feature type="compositionally biased region" description="Polar residues" evidence="5">
    <location>
        <begin position="618"/>
        <end position="632"/>
    </location>
</feature>
<dbReference type="PROSITE" id="PS00678">
    <property type="entry name" value="WD_REPEATS_1"/>
    <property type="match status" value="2"/>
</dbReference>
<organism evidence="6 7">
    <name type="scientific">Choanephora cucurbitarum</name>
    <dbReference type="NCBI Taxonomy" id="101091"/>
    <lineage>
        <taxon>Eukaryota</taxon>
        <taxon>Fungi</taxon>
        <taxon>Fungi incertae sedis</taxon>
        <taxon>Mucoromycota</taxon>
        <taxon>Mucoromycotina</taxon>
        <taxon>Mucoromycetes</taxon>
        <taxon>Mucorales</taxon>
        <taxon>Mucorineae</taxon>
        <taxon>Choanephoraceae</taxon>
        <taxon>Choanephoroideae</taxon>
        <taxon>Choanephora</taxon>
    </lineage>
</organism>
<feature type="repeat" description="WD" evidence="4">
    <location>
        <begin position="125"/>
        <end position="166"/>
    </location>
</feature>
<dbReference type="InterPro" id="IPR051246">
    <property type="entry name" value="WDR48"/>
</dbReference>
<sequence length="931" mass="102260">MNTATRRKVSYVVSSSNEEQAHCLGVNSLAIDTTKDGGVLYSAGRDGVVASWDLHLNFEKDKRIIDDSVKTTPKTTCKAFSQMHTDWVNDIVLCQAGTCVVSASNDRTIKLWKPYSDTPKAAHTIGHHMDYAKCLTYASQPGWVASGGLDRRINIWDIEKAEVSTTIDVSPTSHNGSSESTNAMHNSSSKSSIYALAVNPPGTLMASGSPEKVVRLWDPKSGKRISKLTGHTDNIRALLISDDGQYILSGSSDSTIKLWSVKAQRCITTYETHPDSVWSLYSNHPELKVFYSGSRDGLVNKTQISGQASFDSEAECIGLFKEDSGVLKIAALDDAYVWTATSSSSINRWLSVPPMESRQNLPRSKFNPEIPTSALIKLPTPTSPYSSQMPDAYVPSDQLTMYAGSVLSMPISYHEDDLNNEDSLIPLRSTPDDAIAGKPGIISHLVLQNRRHILTKDTNGEITMWDLTKCCQIENFGKRDIEDVAYEVNSIESFPAWCSVDTKIGAITVQLHELNCFDCEMYADEVELPKDYEVREDQRLNLGKWVLTHLFKKFIMEETEHDSVRFELDQPEKSNASKGKPPQTPNEPVATEQVVPSTPATTTFEQTGTEGPKLPLTAITTNTEQSPYLPTSPQAAAFAGPFTAPPSSQSQPDYFSGMHHGPSMTRRESAVQMPPPAALPNSPTSPTSSNFMNKLKNLSVKAKLTRMPTNDDRPFTADNLSQNPSTPSANPSQLATVVNSSQVEEGQETTEEQPNKLAEIEETKIDSYSPPSLEDFPPLDIPLATMIIIAEESAEASTGMDLYRGTVGSLGKDVDTIIEVAPSWLLSYLLYNKTPPKETVKLTFVLKPAAGSTLDELPGGSNNRLLANRVLRVRKLTQYVAEKLEIKDESTLELLCGETLLTPTMTLAAIKHHILRTSGDIPISYRLKESK</sequence>
<feature type="compositionally biased region" description="Low complexity" evidence="5">
    <location>
        <begin position="633"/>
        <end position="646"/>
    </location>
</feature>
<feature type="repeat" description="WD" evidence="4">
    <location>
        <begin position="228"/>
        <end position="269"/>
    </location>
</feature>
<protein>
    <submittedName>
        <fullName evidence="6">Uncharacterized protein</fullName>
    </submittedName>
</protein>
<accession>A0A1C7NSB5</accession>
<dbReference type="PROSITE" id="PS50082">
    <property type="entry name" value="WD_REPEATS_2"/>
    <property type="match status" value="4"/>
</dbReference>
<evidence type="ECO:0000256" key="4">
    <source>
        <dbReference type="PROSITE-ProRule" id="PRU00221"/>
    </source>
</evidence>
<feature type="repeat" description="WD" evidence="4">
    <location>
        <begin position="81"/>
        <end position="113"/>
    </location>
</feature>
<comment type="caution">
    <text evidence="6">The sequence shown here is derived from an EMBL/GenBank/DDBJ whole genome shotgun (WGS) entry which is preliminary data.</text>
</comment>
<dbReference type="OrthoDB" id="2421129at2759"/>
<proteinExistence type="inferred from homology"/>
<dbReference type="SUPFAM" id="SSF50978">
    <property type="entry name" value="WD40 repeat-like"/>
    <property type="match status" value="1"/>
</dbReference>
<dbReference type="GO" id="GO:0043130">
    <property type="term" value="F:ubiquitin binding"/>
    <property type="evidence" value="ECO:0007669"/>
    <property type="project" value="TreeGrafter"/>
</dbReference>
<dbReference type="SMART" id="SM00320">
    <property type="entry name" value="WD40"/>
    <property type="match status" value="8"/>
</dbReference>
<feature type="region of interest" description="Disordered" evidence="5">
    <location>
        <begin position="705"/>
        <end position="758"/>
    </location>
</feature>
<dbReference type="InterPro" id="IPR015943">
    <property type="entry name" value="WD40/YVTN_repeat-like_dom_sf"/>
</dbReference>
<dbReference type="InterPro" id="IPR020472">
    <property type="entry name" value="WD40_PAC1"/>
</dbReference>
<evidence type="ECO:0000256" key="1">
    <source>
        <dbReference type="ARBA" id="ARBA00006917"/>
    </source>
</evidence>
<feature type="repeat" description="WD" evidence="4">
    <location>
        <begin position="186"/>
        <end position="227"/>
    </location>
</feature>
<dbReference type="FunCoup" id="A0A1C7NSB5">
    <property type="interactions" value="718"/>
</dbReference>
<dbReference type="InterPro" id="IPR001680">
    <property type="entry name" value="WD40_rpt"/>
</dbReference>
<dbReference type="InParanoid" id="A0A1C7NSB5"/>
<dbReference type="STRING" id="101091.A0A1C7NSB5"/>
<keyword evidence="7" id="KW-1185">Reference proteome</keyword>
<feature type="compositionally biased region" description="Low complexity" evidence="5">
    <location>
        <begin position="679"/>
        <end position="690"/>
    </location>
</feature>
<dbReference type="InterPro" id="IPR021772">
    <property type="entry name" value="WDR48/Bun107"/>
</dbReference>
<dbReference type="Gene3D" id="2.130.10.10">
    <property type="entry name" value="YVTN repeat-like/Quinoprotein amine dehydrogenase"/>
    <property type="match status" value="2"/>
</dbReference>
<dbReference type="EMBL" id="LUGH01000001">
    <property type="protein sequence ID" value="OBZ91909.1"/>
    <property type="molecule type" value="Genomic_DNA"/>
</dbReference>
<feature type="compositionally biased region" description="Polar residues" evidence="5">
    <location>
        <begin position="718"/>
        <end position="743"/>
    </location>
</feature>
<keyword evidence="2 4" id="KW-0853">WD repeat</keyword>
<dbReference type="PANTHER" id="PTHR19862">
    <property type="entry name" value="WD REPEAT-CONTAINING PROTEIN 48"/>
    <property type="match status" value="1"/>
</dbReference>
<evidence type="ECO:0000256" key="3">
    <source>
        <dbReference type="ARBA" id="ARBA00022737"/>
    </source>
</evidence>
<name>A0A1C7NSB5_9FUNG</name>
<reference evidence="6 7" key="1">
    <citation type="submission" date="2016-03" db="EMBL/GenBank/DDBJ databases">
        <title>Choanephora cucurbitarum.</title>
        <authorList>
            <person name="Min B."/>
            <person name="Park H."/>
            <person name="Park J.-H."/>
            <person name="Shin H.-D."/>
            <person name="Choi I.-G."/>
        </authorList>
    </citation>
    <scope>NUCLEOTIDE SEQUENCE [LARGE SCALE GENOMIC DNA]</scope>
    <source>
        <strain evidence="6 7">KUS-F28377</strain>
    </source>
</reference>
<evidence type="ECO:0000256" key="5">
    <source>
        <dbReference type="SAM" id="MobiDB-lite"/>
    </source>
</evidence>
<dbReference type="PRINTS" id="PR00320">
    <property type="entry name" value="GPROTEINBRPT"/>
</dbReference>
<comment type="similarity">
    <text evidence="1">Belongs to the WD repeat WDR48 family.</text>
</comment>
<evidence type="ECO:0000256" key="2">
    <source>
        <dbReference type="ARBA" id="ARBA00022574"/>
    </source>
</evidence>
<dbReference type="AlphaFoldDB" id="A0A1C7NSB5"/>
<dbReference type="CDD" id="cd00200">
    <property type="entry name" value="WD40"/>
    <property type="match status" value="1"/>
</dbReference>
<feature type="region of interest" description="Disordered" evidence="5">
    <location>
        <begin position="569"/>
        <end position="692"/>
    </location>
</feature>
<dbReference type="Pfam" id="PF00400">
    <property type="entry name" value="WD40"/>
    <property type="match status" value="5"/>
</dbReference>
<dbReference type="GO" id="GO:0000724">
    <property type="term" value="P:double-strand break repair via homologous recombination"/>
    <property type="evidence" value="ECO:0007669"/>
    <property type="project" value="TreeGrafter"/>
</dbReference>
<evidence type="ECO:0000313" key="6">
    <source>
        <dbReference type="EMBL" id="OBZ91909.1"/>
    </source>
</evidence>
<dbReference type="Proteomes" id="UP000093000">
    <property type="component" value="Unassembled WGS sequence"/>
</dbReference>
<evidence type="ECO:0000313" key="7">
    <source>
        <dbReference type="Proteomes" id="UP000093000"/>
    </source>
</evidence>
<keyword evidence="3" id="KW-0677">Repeat</keyword>
<feature type="compositionally biased region" description="Polar residues" evidence="5">
    <location>
        <begin position="594"/>
        <end position="609"/>
    </location>
</feature>
<gene>
    <name evidence="6" type="ORF">A0J61_00044</name>
</gene>
<dbReference type="Pfam" id="PF11816">
    <property type="entry name" value="DUF3337"/>
    <property type="match status" value="1"/>
</dbReference>
<dbReference type="PANTHER" id="PTHR19862:SF14">
    <property type="entry name" value="WD REPEAT-CONTAINING PROTEIN 48"/>
    <property type="match status" value="1"/>
</dbReference>
<dbReference type="InterPro" id="IPR019775">
    <property type="entry name" value="WD40_repeat_CS"/>
</dbReference>